<evidence type="ECO:0000313" key="2">
    <source>
        <dbReference type="EMBL" id="CAF96133.1"/>
    </source>
</evidence>
<sequence length="89" mass="9411">MRRRRRFPALVLVSPPRVLLSWGPSWTPGLRRSGPAVAPGAAVRADRGGVVEEAAVAGGECPPNPSPMFCVVSGVDSGLARWCRSGLFQ</sequence>
<dbReference type="OrthoDB" id="9945596at2759"/>
<reference evidence="2" key="2">
    <citation type="submission" date="2004-02" db="EMBL/GenBank/DDBJ databases">
        <authorList>
            <consortium name="Genoscope"/>
            <consortium name="Whitehead Institute Centre for Genome Research"/>
        </authorList>
    </citation>
    <scope>NUCLEOTIDE SEQUENCE</scope>
</reference>
<evidence type="ECO:0000256" key="1">
    <source>
        <dbReference type="SAM" id="SignalP"/>
    </source>
</evidence>
<feature type="chain" id="PRO_5004244214" evidence="1">
    <location>
        <begin position="22"/>
        <end position="89"/>
    </location>
</feature>
<feature type="signal peptide" evidence="1">
    <location>
        <begin position="1"/>
        <end position="21"/>
    </location>
</feature>
<name>Q4ST99_TETNG</name>
<reference evidence="2" key="1">
    <citation type="journal article" date="2004" name="Nature">
        <title>Genome duplication in the teleost fish Tetraodon nigroviridis reveals the early vertebrate proto-karyotype.</title>
        <authorList>
            <person name="Jaillon O."/>
            <person name="Aury J.-M."/>
            <person name="Brunet F."/>
            <person name="Petit J.-L."/>
            <person name="Stange-Thomann N."/>
            <person name="Mauceli E."/>
            <person name="Bouneau L."/>
            <person name="Fischer C."/>
            <person name="Ozouf-Costaz C."/>
            <person name="Bernot A."/>
            <person name="Nicaud S."/>
            <person name="Jaffe D."/>
            <person name="Fisher S."/>
            <person name="Lutfalla G."/>
            <person name="Dossat C."/>
            <person name="Segurens B."/>
            <person name="Dasilva C."/>
            <person name="Salanoubat M."/>
            <person name="Levy M."/>
            <person name="Boudet N."/>
            <person name="Castellano S."/>
            <person name="Anthouard V."/>
            <person name="Jubin C."/>
            <person name="Castelli V."/>
            <person name="Katinka M."/>
            <person name="Vacherie B."/>
            <person name="Biemont C."/>
            <person name="Skalli Z."/>
            <person name="Cattolico L."/>
            <person name="Poulain J."/>
            <person name="De Berardinis V."/>
            <person name="Cruaud C."/>
            <person name="Duprat S."/>
            <person name="Brottier P."/>
            <person name="Coutanceau J.-P."/>
            <person name="Gouzy J."/>
            <person name="Parra G."/>
            <person name="Lardier G."/>
            <person name="Chapple C."/>
            <person name="McKernan K.J."/>
            <person name="McEwan P."/>
            <person name="Bosak S."/>
            <person name="Kellis M."/>
            <person name="Volff J.-N."/>
            <person name="Guigo R."/>
            <person name="Zody M.C."/>
            <person name="Mesirov J."/>
            <person name="Lindblad-Toh K."/>
            <person name="Birren B."/>
            <person name="Nusbaum C."/>
            <person name="Kahn D."/>
            <person name="Robinson-Rechavi M."/>
            <person name="Laudet V."/>
            <person name="Schachter V."/>
            <person name="Quetier F."/>
            <person name="Saurin W."/>
            <person name="Scarpelli C."/>
            <person name="Wincker P."/>
            <person name="Lander E.S."/>
            <person name="Weissenbach J."/>
            <person name="Roest Crollius H."/>
        </authorList>
    </citation>
    <scope>NUCLEOTIDE SEQUENCE [LARGE SCALE GENOMIC DNA]</scope>
</reference>
<feature type="non-terminal residue" evidence="2">
    <location>
        <position position="89"/>
    </location>
</feature>
<accession>Q4ST99</accession>
<proteinExistence type="predicted"/>
<gene>
    <name evidence="2" type="ORF">GSTENG00013050001</name>
</gene>
<comment type="caution">
    <text evidence="2">The sequence shown here is derived from an EMBL/GenBank/DDBJ whole genome shotgun (WGS) entry which is preliminary data.</text>
</comment>
<keyword evidence="1" id="KW-0732">Signal</keyword>
<dbReference type="KEGG" id="tng:GSTEN00013050G001"/>
<dbReference type="EMBL" id="CAAE01014256">
    <property type="protein sequence ID" value="CAF96133.1"/>
    <property type="molecule type" value="Genomic_DNA"/>
</dbReference>
<dbReference type="AlphaFoldDB" id="Q4ST99"/>
<protein>
    <submittedName>
        <fullName evidence="2">(spotted green pufferfish) hypothetical protein</fullName>
    </submittedName>
</protein>
<organism evidence="2">
    <name type="scientific">Tetraodon nigroviridis</name>
    <name type="common">Spotted green pufferfish</name>
    <name type="synonym">Chelonodon nigroviridis</name>
    <dbReference type="NCBI Taxonomy" id="99883"/>
    <lineage>
        <taxon>Eukaryota</taxon>
        <taxon>Metazoa</taxon>
        <taxon>Chordata</taxon>
        <taxon>Craniata</taxon>
        <taxon>Vertebrata</taxon>
        <taxon>Euteleostomi</taxon>
        <taxon>Actinopterygii</taxon>
        <taxon>Neopterygii</taxon>
        <taxon>Teleostei</taxon>
        <taxon>Neoteleostei</taxon>
        <taxon>Acanthomorphata</taxon>
        <taxon>Eupercaria</taxon>
        <taxon>Tetraodontiformes</taxon>
        <taxon>Tetradontoidea</taxon>
        <taxon>Tetraodontidae</taxon>
        <taxon>Tetraodon</taxon>
    </lineage>
</organism>